<dbReference type="Proteomes" id="UP001500016">
    <property type="component" value="Unassembled WGS sequence"/>
</dbReference>
<name>A0ABP5IFY2_9ACTN</name>
<dbReference type="Gene3D" id="1.10.1660.10">
    <property type="match status" value="1"/>
</dbReference>
<organism evidence="3 4">
    <name type="scientific">Streptomyces albiaxialis</name>
    <dbReference type="NCBI Taxonomy" id="329523"/>
    <lineage>
        <taxon>Bacteria</taxon>
        <taxon>Bacillati</taxon>
        <taxon>Actinomycetota</taxon>
        <taxon>Actinomycetes</taxon>
        <taxon>Kitasatosporales</taxon>
        <taxon>Streptomycetaceae</taxon>
        <taxon>Streptomyces</taxon>
    </lineage>
</organism>
<sequence>MRLSELSARSGVPTATIKFYLREKLLPPGERVSATQAAYGQEHLRRLRLVRALIQVGRMPVATAREVLAAVDDEGMDQHTRLGVATWALPGPAPLRGGERDEESHEAARRDVAALLDRLGWHECEPGTTPAYDTLVEAVAALVRLGYPCDIPHLARYAHAAAEAAETDLDLLESQENATEQVEAGVALTVLYEPVLLSLRRLAQAEESARRFGSGS</sequence>
<reference evidence="4" key="1">
    <citation type="journal article" date="2019" name="Int. J. Syst. Evol. Microbiol.">
        <title>The Global Catalogue of Microorganisms (GCM) 10K type strain sequencing project: providing services to taxonomists for standard genome sequencing and annotation.</title>
        <authorList>
            <consortium name="The Broad Institute Genomics Platform"/>
            <consortium name="The Broad Institute Genome Sequencing Center for Infectious Disease"/>
            <person name="Wu L."/>
            <person name="Ma J."/>
        </authorList>
    </citation>
    <scope>NUCLEOTIDE SEQUENCE [LARGE SCALE GENOMIC DNA]</scope>
    <source>
        <strain evidence="4">JCM 15478</strain>
    </source>
</reference>
<dbReference type="InterPro" id="IPR009061">
    <property type="entry name" value="DNA-bd_dom_put_sf"/>
</dbReference>
<dbReference type="RefSeq" id="WP_344534202.1">
    <property type="nucleotide sequence ID" value="NZ_BAAAPE010000022.1"/>
</dbReference>
<dbReference type="InterPro" id="IPR047057">
    <property type="entry name" value="MerR_fam"/>
</dbReference>
<dbReference type="PANTHER" id="PTHR30204:SF98">
    <property type="entry name" value="HTH-TYPE TRANSCRIPTIONAL REGULATOR ADHR"/>
    <property type="match status" value="1"/>
</dbReference>
<dbReference type="InterPro" id="IPR000551">
    <property type="entry name" value="MerR-type_HTH_dom"/>
</dbReference>
<accession>A0ABP5IFY2</accession>
<comment type="caution">
    <text evidence="3">The sequence shown here is derived from an EMBL/GenBank/DDBJ whole genome shotgun (WGS) entry which is preliminary data.</text>
</comment>
<evidence type="ECO:0000256" key="1">
    <source>
        <dbReference type="ARBA" id="ARBA00023125"/>
    </source>
</evidence>
<dbReference type="SMART" id="SM00422">
    <property type="entry name" value="HTH_MERR"/>
    <property type="match status" value="1"/>
</dbReference>
<proteinExistence type="predicted"/>
<protein>
    <submittedName>
        <fullName evidence="3">MerR family transcriptional regulator</fullName>
    </submittedName>
</protein>
<evidence type="ECO:0000313" key="3">
    <source>
        <dbReference type="EMBL" id="GAA2099262.1"/>
    </source>
</evidence>
<keyword evidence="1" id="KW-0238">DNA-binding</keyword>
<keyword evidence="4" id="KW-1185">Reference proteome</keyword>
<dbReference type="PROSITE" id="PS50937">
    <property type="entry name" value="HTH_MERR_2"/>
    <property type="match status" value="1"/>
</dbReference>
<gene>
    <name evidence="3" type="ORF">GCM10009801_70690</name>
</gene>
<feature type="domain" description="HTH merR-type" evidence="2">
    <location>
        <begin position="1"/>
        <end position="70"/>
    </location>
</feature>
<dbReference type="PANTHER" id="PTHR30204">
    <property type="entry name" value="REDOX-CYCLING DRUG-SENSING TRANSCRIPTIONAL ACTIVATOR SOXR"/>
    <property type="match status" value="1"/>
</dbReference>
<dbReference type="Pfam" id="PF13411">
    <property type="entry name" value="MerR_1"/>
    <property type="match status" value="1"/>
</dbReference>
<dbReference type="SUPFAM" id="SSF46955">
    <property type="entry name" value="Putative DNA-binding domain"/>
    <property type="match status" value="1"/>
</dbReference>
<dbReference type="PRINTS" id="PR00040">
    <property type="entry name" value="HTHMERR"/>
</dbReference>
<dbReference type="EMBL" id="BAAAPE010000022">
    <property type="protein sequence ID" value="GAA2099262.1"/>
    <property type="molecule type" value="Genomic_DNA"/>
</dbReference>
<evidence type="ECO:0000313" key="4">
    <source>
        <dbReference type="Proteomes" id="UP001500016"/>
    </source>
</evidence>
<evidence type="ECO:0000259" key="2">
    <source>
        <dbReference type="PROSITE" id="PS50937"/>
    </source>
</evidence>